<protein>
    <recommendedName>
        <fullName evidence="4">Haem-binding uptake Tiki superfamily ChaN domain-containing protein</fullName>
    </recommendedName>
</protein>
<dbReference type="Proteomes" id="UP000572863">
    <property type="component" value="Unassembled WGS sequence"/>
</dbReference>
<dbReference type="CDD" id="cd14729">
    <property type="entry name" value="RtxA-like"/>
    <property type="match status" value="1"/>
</dbReference>
<evidence type="ECO:0000313" key="2">
    <source>
        <dbReference type="EMBL" id="NWD96328.1"/>
    </source>
</evidence>
<sequence>MLDVVSSNSANLQGLPLINPRWGALDYLGGAVRLSTTDMQDPAKALEKLLDSNRSQALGEAIQSTLASIPTDRSANDGILAAIHLGLDPESIDRPVRNHVAGFNLAADIYWNRAPADVVSALAEHLRSRTSVPELGARLLLARVAPQFLVKDIPEGVNIGTQAWANLCLAVARVEADSPGKTASMSFGEVMRDAETKLPASESTQKAVLIDWAVANQVFDKYEDEEYTADVIEHARSVFNQQHSDVKAASELLDIPMPDRKAMALDLLKKKWGDGIDFEQKILRINYGPETRGMRFSDPYSMLDVTMQGLKLHDSWQVFGTSTLDLEAFTAFTHSNEFNIPTAFDNAFDNVTKHYKDIKKNLIMNAITHAPFEDRDPLNFGELRFFTEKSYMKSSIPFVSDRLFHTSKTIRVEAKREGKIQSYAFDTEKGTLQRIPEDQASTEPKNDVRGPEVVRFEEYYPDTANRYVTVARKQSHRPPNHFRNSRIQDIAATVVKGLEIDSDAVKRQAAGRTASEKRTDTLNSIGDFLLDLIPFRSAIVNFQKGNYKDGITDLAFDVFGLVTAGVGTVAKVVSGASKGGSALASVLRATRIIGANTLSALNPLSGVGDLAIGAGKLTLAGASAAGEGVQRLRGMAHGSDLVDASYRFDAAATGIINQGGRRLEGSAVQHEGKWFAFDSGQQQPYGPPLEDFTPRDVLMPPSPRTRHGARYDPINRPSRPNQPDARPREPLPSDEYATSASTNGALIPDHFAADRLPFTREKFTLEMNGFYKDMAAGGMPPRPVMPDITASTRPNEMIADALTKTDVLVFGEDHREVASLMLMRNNMKTFKDSGVNAIYLETATLDAYGDIADATLAYNIKKRSGGDTLYEELKKAAEEFGIELMPLEHRYLTRHSDNPSYFAKLDTLPKSSDAFKALSKQRLEEMNYYGARQVMKKELGGKSVVWVGRAHMNTADGVPGIAELTGGIGIAVYQKSGIAESVARKGSLPKTASADTAGDLQIDVKV</sequence>
<organism evidence="2 3">
    <name type="scientific">Pseudomonas reactans</name>
    <dbReference type="NCBI Taxonomy" id="117680"/>
    <lineage>
        <taxon>Bacteria</taxon>
        <taxon>Pseudomonadati</taxon>
        <taxon>Pseudomonadota</taxon>
        <taxon>Gammaproteobacteria</taxon>
        <taxon>Pseudomonadales</taxon>
        <taxon>Pseudomonadaceae</taxon>
        <taxon>Pseudomonas</taxon>
    </lineage>
</organism>
<name>A0ABX2QXY4_9PSED</name>
<reference evidence="2 3" key="1">
    <citation type="submission" date="2020-04" db="EMBL/GenBank/DDBJ databases">
        <title>Molecular characterization of pseudomonads from Agaricus bisporus reveal novel blotch 2 pathogens in Western Europe.</title>
        <authorList>
            <person name="Taparia T."/>
            <person name="Krijger M."/>
            <person name="Haynes E."/>
            <person name="Elpinstone J.G."/>
            <person name="Noble R."/>
            <person name="Van Der Wolf J."/>
        </authorList>
    </citation>
    <scope>NUCLEOTIDE SEQUENCE [LARGE SCALE GENOMIC DNA]</scope>
    <source>
        <strain evidence="2 3">P7774</strain>
    </source>
</reference>
<evidence type="ECO:0000313" key="3">
    <source>
        <dbReference type="Proteomes" id="UP000572863"/>
    </source>
</evidence>
<evidence type="ECO:0008006" key="4">
    <source>
        <dbReference type="Google" id="ProtNLM"/>
    </source>
</evidence>
<evidence type="ECO:0000256" key="1">
    <source>
        <dbReference type="SAM" id="MobiDB-lite"/>
    </source>
</evidence>
<accession>A0ABX2QXY4</accession>
<feature type="region of interest" description="Disordered" evidence="1">
    <location>
        <begin position="678"/>
        <end position="743"/>
    </location>
</feature>
<dbReference type="EMBL" id="JACARY010000038">
    <property type="protein sequence ID" value="NWD96328.1"/>
    <property type="molecule type" value="Genomic_DNA"/>
</dbReference>
<dbReference type="Gene3D" id="3.40.50.11550">
    <property type="match status" value="1"/>
</dbReference>
<comment type="caution">
    <text evidence="2">The sequence shown here is derived from an EMBL/GenBank/DDBJ whole genome shotgun (WGS) entry which is preliminary data.</text>
</comment>
<proteinExistence type="predicted"/>
<keyword evidence="3" id="KW-1185">Reference proteome</keyword>
<dbReference type="RefSeq" id="WP_177060342.1">
    <property type="nucleotide sequence ID" value="NZ_JACARY010000038.1"/>
</dbReference>
<dbReference type="SUPFAM" id="SSF159501">
    <property type="entry name" value="EreA/ChaN-like"/>
    <property type="match status" value="1"/>
</dbReference>
<gene>
    <name evidence="2" type="ORF">HX871_18045</name>
</gene>